<evidence type="ECO:0000256" key="2">
    <source>
        <dbReference type="SAM" id="SignalP"/>
    </source>
</evidence>
<proteinExistence type="predicted"/>
<dbReference type="PANTHER" id="PTHR43283">
    <property type="entry name" value="BETA-LACTAMASE-RELATED"/>
    <property type="match status" value="1"/>
</dbReference>
<evidence type="ECO:0000259" key="3">
    <source>
        <dbReference type="Pfam" id="PF00144"/>
    </source>
</evidence>
<feature type="chain" id="PRO_5022205124" evidence="2">
    <location>
        <begin position="21"/>
        <end position="726"/>
    </location>
</feature>
<protein>
    <submittedName>
        <fullName evidence="4">Esterase EstB</fullName>
        <ecNumber evidence="4">3.1.1.-</ecNumber>
    </submittedName>
</protein>
<dbReference type="Gene3D" id="3.40.710.10">
    <property type="entry name" value="DD-peptidase/beta-lactamase superfamily"/>
    <property type="match status" value="1"/>
</dbReference>
<sequence length="726" mass="80390" precursor="true">MGRFLVSATLTLLSAWIVRAEDTQNARTQPVTISERALQLLSAELARYVEQDRTVGAELLVIQADKVLLHESLGYSDRESERKWQNNTVCNIRSMTKSLTSAAAQILIDRGELQVDAPVAKYLPSFRTEATRAITVQHVLTHRSGLPLTILQSPKDFSSLSEQVAASAQAELQFEPGTKFWYSDAGADVVAALVEKVSGETMDQFVQRELIKPLGMQNTFYGIDSGHPRFQDIATLYLGGPKSWSAFWKTSDDLFYPFAWGSQTLYSTATDYTKFLSMLLNRGQIGERSVLNTSAIRRMVDPTSRLTGMGTEKPMPTGFRGLQAYYGQMLVTYRVDENSPVVAFGHSGSDGTIAWAWPKHNLIIAYFTQSRGGQTPLRMEAAIDRLLFSGADDGQVAERLKPYMGQFTANFAQFQNEEFTVSAQGEKLYLDVPSQMTFELLEPEQGNLWAFAMAPDKIQVEFVRDAEDAIVALRMHQAGHTTEVPLKTTEGSKEESTETNTKSMPRKAELPTAEAIIAKFVEVTGGRFAYEASSSMSNQGSLVIPRAGIKGSFELIYANGGKWCMQSDLGATGMEKSGSDGQVAWAQAGAAPARKLQGAELLQAQQEADLQARLHPKKYYESMKTIGIEKIQDEDCYRVELKSSSGDVTIEYFSTVTGFLVRRRSKQSLPVGKIDVIEEFADYRAAGDRIAWHTSVKHLPGGIDVIIKLEKVQFNQPIDAARFKLP</sequence>
<gene>
    <name evidence="4" type="primary">estB_2</name>
    <name evidence="4" type="ORF">Q31a_24920</name>
</gene>
<dbReference type="GO" id="GO:0016787">
    <property type="term" value="F:hydrolase activity"/>
    <property type="evidence" value="ECO:0007669"/>
    <property type="project" value="UniProtKB-KW"/>
</dbReference>
<keyword evidence="2" id="KW-0732">Signal</keyword>
<keyword evidence="4" id="KW-0378">Hydrolase</keyword>
<dbReference type="Pfam" id="PF04788">
    <property type="entry name" value="DUF620"/>
    <property type="match status" value="1"/>
</dbReference>
<dbReference type="Proteomes" id="UP000318017">
    <property type="component" value="Chromosome"/>
</dbReference>
<keyword evidence="5" id="KW-1185">Reference proteome</keyword>
<name>A0A518G6G0_9BACT</name>
<feature type="signal peptide" evidence="2">
    <location>
        <begin position="1"/>
        <end position="20"/>
    </location>
</feature>
<feature type="region of interest" description="Disordered" evidence="1">
    <location>
        <begin position="486"/>
        <end position="506"/>
    </location>
</feature>
<evidence type="ECO:0000313" key="4">
    <source>
        <dbReference type="EMBL" id="QDV24178.1"/>
    </source>
</evidence>
<reference evidence="4 5" key="1">
    <citation type="submission" date="2019-02" db="EMBL/GenBank/DDBJ databases">
        <title>Deep-cultivation of Planctomycetes and their phenomic and genomic characterization uncovers novel biology.</title>
        <authorList>
            <person name="Wiegand S."/>
            <person name="Jogler M."/>
            <person name="Boedeker C."/>
            <person name="Pinto D."/>
            <person name="Vollmers J."/>
            <person name="Rivas-Marin E."/>
            <person name="Kohn T."/>
            <person name="Peeters S.H."/>
            <person name="Heuer A."/>
            <person name="Rast P."/>
            <person name="Oberbeckmann S."/>
            <person name="Bunk B."/>
            <person name="Jeske O."/>
            <person name="Meyerdierks A."/>
            <person name="Storesund J.E."/>
            <person name="Kallscheuer N."/>
            <person name="Luecker S."/>
            <person name="Lage O.M."/>
            <person name="Pohl T."/>
            <person name="Merkel B.J."/>
            <person name="Hornburger P."/>
            <person name="Mueller R.-W."/>
            <person name="Bruemmer F."/>
            <person name="Labrenz M."/>
            <person name="Spormann A.M."/>
            <person name="Op den Camp H."/>
            <person name="Overmann J."/>
            <person name="Amann R."/>
            <person name="Jetten M.S.M."/>
            <person name="Mascher T."/>
            <person name="Medema M.H."/>
            <person name="Devos D.P."/>
            <person name="Kaster A.-K."/>
            <person name="Ovreas L."/>
            <person name="Rohde M."/>
            <person name="Galperin M.Y."/>
            <person name="Jogler C."/>
        </authorList>
    </citation>
    <scope>NUCLEOTIDE SEQUENCE [LARGE SCALE GENOMIC DNA]</scope>
    <source>
        <strain evidence="4 5">Q31a</strain>
    </source>
</reference>
<evidence type="ECO:0000313" key="5">
    <source>
        <dbReference type="Proteomes" id="UP000318017"/>
    </source>
</evidence>
<organism evidence="4 5">
    <name type="scientific">Aureliella helgolandensis</name>
    <dbReference type="NCBI Taxonomy" id="2527968"/>
    <lineage>
        <taxon>Bacteria</taxon>
        <taxon>Pseudomonadati</taxon>
        <taxon>Planctomycetota</taxon>
        <taxon>Planctomycetia</taxon>
        <taxon>Pirellulales</taxon>
        <taxon>Pirellulaceae</taxon>
        <taxon>Aureliella</taxon>
    </lineage>
</organism>
<dbReference type="AlphaFoldDB" id="A0A518G6G0"/>
<evidence type="ECO:0000256" key="1">
    <source>
        <dbReference type="SAM" id="MobiDB-lite"/>
    </source>
</evidence>
<dbReference type="EC" id="3.1.1.-" evidence="4"/>
<dbReference type="InterPro" id="IPR006873">
    <property type="entry name" value="DUF620"/>
</dbReference>
<feature type="domain" description="Beta-lactamase-related" evidence="3">
    <location>
        <begin position="45"/>
        <end position="379"/>
    </location>
</feature>
<dbReference type="SUPFAM" id="SSF56601">
    <property type="entry name" value="beta-lactamase/transpeptidase-like"/>
    <property type="match status" value="1"/>
</dbReference>
<accession>A0A518G6G0</accession>
<dbReference type="InterPro" id="IPR050789">
    <property type="entry name" value="Diverse_Enzym_Activities"/>
</dbReference>
<dbReference type="EMBL" id="CP036298">
    <property type="protein sequence ID" value="QDV24178.1"/>
    <property type="molecule type" value="Genomic_DNA"/>
</dbReference>
<dbReference type="Pfam" id="PF00144">
    <property type="entry name" value="Beta-lactamase"/>
    <property type="match status" value="1"/>
</dbReference>
<dbReference type="PANTHER" id="PTHR43283:SF3">
    <property type="entry name" value="BETA-LACTAMASE FAMILY PROTEIN (AFU_ORTHOLOGUE AFUA_5G07500)"/>
    <property type="match status" value="1"/>
</dbReference>
<dbReference type="InterPro" id="IPR001466">
    <property type="entry name" value="Beta-lactam-related"/>
</dbReference>
<dbReference type="RefSeq" id="WP_145077647.1">
    <property type="nucleotide sequence ID" value="NZ_CP036298.1"/>
</dbReference>
<dbReference type="InterPro" id="IPR012338">
    <property type="entry name" value="Beta-lactam/transpept-like"/>
</dbReference>
<dbReference type="OrthoDB" id="9770183at2"/>
<dbReference type="KEGG" id="ahel:Q31a_24920"/>